<evidence type="ECO:0000256" key="2">
    <source>
        <dbReference type="ARBA" id="ARBA00023235"/>
    </source>
</evidence>
<dbReference type="EMBL" id="BAAAQM010000012">
    <property type="protein sequence ID" value="GAA1967184.1"/>
    <property type="molecule type" value="Genomic_DNA"/>
</dbReference>
<dbReference type="InterPro" id="IPR050443">
    <property type="entry name" value="RbsD/FucU_mutarotase"/>
</dbReference>
<keyword evidence="2" id="KW-0413">Isomerase</keyword>
<evidence type="ECO:0000256" key="1">
    <source>
        <dbReference type="ARBA" id="ARBA00000223"/>
    </source>
</evidence>
<accession>A0ABP5CS30</accession>
<evidence type="ECO:0000313" key="4">
    <source>
        <dbReference type="EMBL" id="GAA1967184.1"/>
    </source>
</evidence>
<comment type="catalytic activity">
    <reaction evidence="3">
        <text>alpha-L-fucose = beta-L-fucose</text>
        <dbReference type="Rhea" id="RHEA:25580"/>
        <dbReference type="ChEBI" id="CHEBI:42548"/>
        <dbReference type="ChEBI" id="CHEBI:42589"/>
        <dbReference type="EC" id="5.1.3.29"/>
    </reaction>
</comment>
<proteinExistence type="predicted"/>
<evidence type="ECO:0000313" key="5">
    <source>
        <dbReference type="Proteomes" id="UP001499854"/>
    </source>
</evidence>
<dbReference type="InterPro" id="IPR023750">
    <property type="entry name" value="RbsD-like_sf"/>
</dbReference>
<keyword evidence="5" id="KW-1185">Reference proteome</keyword>
<dbReference type="RefSeq" id="WP_344657288.1">
    <property type="nucleotide sequence ID" value="NZ_BAAAQM010000012.1"/>
</dbReference>
<organism evidence="4 5">
    <name type="scientific">Catenulispora subtropica</name>
    <dbReference type="NCBI Taxonomy" id="450798"/>
    <lineage>
        <taxon>Bacteria</taxon>
        <taxon>Bacillati</taxon>
        <taxon>Actinomycetota</taxon>
        <taxon>Actinomycetes</taxon>
        <taxon>Catenulisporales</taxon>
        <taxon>Catenulisporaceae</taxon>
        <taxon>Catenulispora</taxon>
    </lineage>
</organism>
<gene>
    <name evidence="4" type="ORF">GCM10009838_26640</name>
</gene>
<dbReference type="PANTHER" id="PTHR31690:SF4">
    <property type="entry name" value="FUCOSE MUTAROTASE"/>
    <property type="match status" value="1"/>
</dbReference>
<name>A0ABP5CS30_9ACTN</name>
<evidence type="ECO:0000256" key="3">
    <source>
        <dbReference type="ARBA" id="ARBA00036324"/>
    </source>
</evidence>
<dbReference type="InterPro" id="IPR007721">
    <property type="entry name" value="RbsD_FucU"/>
</dbReference>
<dbReference type="PANTHER" id="PTHR31690">
    <property type="entry name" value="FUCOSE MUTAROTASE"/>
    <property type="match status" value="1"/>
</dbReference>
<protein>
    <submittedName>
        <fullName evidence="4">RbsD/FucU domain-containing protein</fullName>
    </submittedName>
</protein>
<reference evidence="5" key="1">
    <citation type="journal article" date="2019" name="Int. J. Syst. Evol. Microbiol.">
        <title>The Global Catalogue of Microorganisms (GCM) 10K type strain sequencing project: providing services to taxonomists for standard genome sequencing and annotation.</title>
        <authorList>
            <consortium name="The Broad Institute Genomics Platform"/>
            <consortium name="The Broad Institute Genome Sequencing Center for Infectious Disease"/>
            <person name="Wu L."/>
            <person name="Ma J."/>
        </authorList>
    </citation>
    <scope>NUCLEOTIDE SEQUENCE [LARGE SCALE GENOMIC DNA]</scope>
    <source>
        <strain evidence="5">JCM 16013</strain>
    </source>
</reference>
<dbReference type="SUPFAM" id="SSF102546">
    <property type="entry name" value="RbsD-like"/>
    <property type="match status" value="1"/>
</dbReference>
<comment type="caution">
    <text evidence="4">The sequence shown here is derived from an EMBL/GenBank/DDBJ whole genome shotgun (WGS) entry which is preliminary data.</text>
</comment>
<dbReference type="Gene3D" id="3.40.1650.10">
    <property type="entry name" value="RbsD-like domain"/>
    <property type="match status" value="1"/>
</dbReference>
<dbReference type="Proteomes" id="UP001499854">
    <property type="component" value="Unassembled WGS sequence"/>
</dbReference>
<comment type="catalytic activity">
    <reaction evidence="1">
        <text>beta-D-ribopyranose = beta-D-ribofuranose</text>
        <dbReference type="Rhea" id="RHEA:25432"/>
        <dbReference type="ChEBI" id="CHEBI:27476"/>
        <dbReference type="ChEBI" id="CHEBI:47002"/>
        <dbReference type="EC" id="5.4.99.62"/>
    </reaction>
</comment>
<sequence length="141" mass="15360">MLRYPLIHPPLLEVLAAAGHGSRILIADGNYAHRANSHARARVIHLNLRPGLVTVDQVLEVLADAVPIEEAAMMQPDDGSVLTLDTDYRKHLAAETPLRMLAREQFYRACLDPLLDATVATGDQRHFANILLTVGALKPGG</sequence>
<dbReference type="Pfam" id="PF05025">
    <property type="entry name" value="RbsD_FucU"/>
    <property type="match status" value="1"/>
</dbReference>